<keyword evidence="2" id="KW-0677">Repeat</keyword>
<dbReference type="InterPro" id="IPR051746">
    <property type="entry name" value="Kelch_domain_containing_8"/>
</dbReference>
<dbReference type="PANTHER" id="PTHR46260:SF3">
    <property type="entry name" value="RING-TYPE DOMAIN-CONTAINING PROTEIN"/>
    <property type="match status" value="1"/>
</dbReference>
<evidence type="ECO:0000256" key="2">
    <source>
        <dbReference type="ARBA" id="ARBA00022737"/>
    </source>
</evidence>
<dbReference type="RefSeq" id="WP_369776331.1">
    <property type="nucleotide sequence ID" value="NZ_CP165727.1"/>
</dbReference>
<dbReference type="SUPFAM" id="SSF117281">
    <property type="entry name" value="Kelch motif"/>
    <property type="match status" value="1"/>
</dbReference>
<sequence>MTGSRKPSRRRSLCRRLAVTALAPLLALTATAANAQDAWLTLPPVPTARAALAGASAPCPEESDDTRAHAKETCVYTFGGSTHSPGLTVLNTVEAYRPALNEWQTLSPLPTARDRLAGVAAPCPEERDGDRGPAKGGCVYAIGGSNLESGFLDTVEVYRPAVDEWESVPSLPTPRRSLAGAAAPCPKDVEGLRGICVYAIGGLSEAGSTGAVEAYSPATNRWATLPSLPTPRGTLAGAAAPCPKDVEGLRGTCVYAAGGFNGVAVLDTVEAYSPAANRWVVLPSLSVPRGFLAGTAAPCTEEPKDTCVYAIGGRNFTEVLGTVEEYSPVTNRWATLPSLPTPRDFLTASAAPCPKDLDSDRRYAKDTCVYALGGEIDTTALNTAEAFAIDRDRRTARS</sequence>
<proteinExistence type="predicted"/>
<dbReference type="InterPro" id="IPR015915">
    <property type="entry name" value="Kelch-typ_b-propeller"/>
</dbReference>
<evidence type="ECO:0000313" key="4">
    <source>
        <dbReference type="EMBL" id="XDV61560.1"/>
    </source>
</evidence>
<dbReference type="PANTHER" id="PTHR46260">
    <property type="entry name" value="RING-TYPE DOMAIN-CONTAINING PROTEIN"/>
    <property type="match status" value="1"/>
</dbReference>
<gene>
    <name evidence="4" type="ORF">AB5J51_00405</name>
</gene>
<keyword evidence="3" id="KW-0732">Signal</keyword>
<protein>
    <submittedName>
        <fullName evidence="4">Kelch repeat-containing protein</fullName>
    </submittedName>
</protein>
<dbReference type="EMBL" id="CP165727">
    <property type="protein sequence ID" value="XDV61560.1"/>
    <property type="molecule type" value="Genomic_DNA"/>
</dbReference>
<dbReference type="SMART" id="SM00612">
    <property type="entry name" value="Kelch"/>
    <property type="match status" value="5"/>
</dbReference>
<evidence type="ECO:0000256" key="1">
    <source>
        <dbReference type="ARBA" id="ARBA00022441"/>
    </source>
</evidence>
<organism evidence="4">
    <name type="scientific">Streptomyces sp. R33</name>
    <dbReference type="NCBI Taxonomy" id="3238629"/>
    <lineage>
        <taxon>Bacteria</taxon>
        <taxon>Bacillati</taxon>
        <taxon>Actinomycetota</taxon>
        <taxon>Actinomycetes</taxon>
        <taxon>Kitasatosporales</taxon>
        <taxon>Streptomycetaceae</taxon>
        <taxon>Streptomyces</taxon>
    </lineage>
</organism>
<name>A0AB39XUJ1_9ACTN</name>
<accession>A0AB39XUJ1</accession>
<feature type="chain" id="PRO_5044218696" evidence="3">
    <location>
        <begin position="36"/>
        <end position="398"/>
    </location>
</feature>
<reference evidence="4" key="1">
    <citation type="submission" date="2024-08" db="EMBL/GenBank/DDBJ databases">
        <authorList>
            <person name="Yu S.T."/>
        </authorList>
    </citation>
    <scope>NUCLEOTIDE SEQUENCE</scope>
    <source>
        <strain evidence="4">R33</strain>
    </source>
</reference>
<evidence type="ECO:0000256" key="3">
    <source>
        <dbReference type="SAM" id="SignalP"/>
    </source>
</evidence>
<dbReference type="InterPro" id="IPR006311">
    <property type="entry name" value="TAT_signal"/>
</dbReference>
<dbReference type="PROSITE" id="PS51318">
    <property type="entry name" value="TAT"/>
    <property type="match status" value="1"/>
</dbReference>
<dbReference type="InterPro" id="IPR006652">
    <property type="entry name" value="Kelch_1"/>
</dbReference>
<dbReference type="Gene3D" id="2.120.10.80">
    <property type="entry name" value="Kelch-type beta propeller"/>
    <property type="match status" value="2"/>
</dbReference>
<feature type="signal peptide" evidence="3">
    <location>
        <begin position="1"/>
        <end position="35"/>
    </location>
</feature>
<dbReference type="Pfam" id="PF01344">
    <property type="entry name" value="Kelch_1"/>
    <property type="match status" value="5"/>
</dbReference>
<keyword evidence="1" id="KW-0880">Kelch repeat</keyword>
<dbReference type="AlphaFoldDB" id="A0AB39XUJ1"/>